<name>X0ZSN3_9ZZZZ</name>
<evidence type="ECO:0000313" key="1">
    <source>
        <dbReference type="EMBL" id="GAG51236.1"/>
    </source>
</evidence>
<accession>X0ZSN3</accession>
<feature type="non-terminal residue" evidence="1">
    <location>
        <position position="1"/>
    </location>
</feature>
<organism evidence="1">
    <name type="scientific">marine sediment metagenome</name>
    <dbReference type="NCBI Taxonomy" id="412755"/>
    <lineage>
        <taxon>unclassified sequences</taxon>
        <taxon>metagenomes</taxon>
        <taxon>ecological metagenomes</taxon>
    </lineage>
</organism>
<dbReference type="EMBL" id="BARS01050764">
    <property type="protein sequence ID" value="GAG51236.1"/>
    <property type="molecule type" value="Genomic_DNA"/>
</dbReference>
<protein>
    <submittedName>
        <fullName evidence="1">Uncharacterized protein</fullName>
    </submittedName>
</protein>
<reference evidence="1" key="1">
    <citation type="journal article" date="2014" name="Front. Microbiol.">
        <title>High frequency of phylogenetically diverse reductive dehalogenase-homologous genes in deep subseafloor sedimentary metagenomes.</title>
        <authorList>
            <person name="Kawai M."/>
            <person name="Futagami T."/>
            <person name="Toyoda A."/>
            <person name="Takaki Y."/>
            <person name="Nishi S."/>
            <person name="Hori S."/>
            <person name="Arai W."/>
            <person name="Tsubouchi T."/>
            <person name="Morono Y."/>
            <person name="Uchiyama I."/>
            <person name="Ito T."/>
            <person name="Fujiyama A."/>
            <person name="Inagaki F."/>
            <person name="Takami H."/>
        </authorList>
    </citation>
    <scope>NUCLEOTIDE SEQUENCE</scope>
    <source>
        <strain evidence="1">Expedition CK06-06</strain>
    </source>
</reference>
<gene>
    <name evidence="1" type="ORF">S01H1_75722</name>
</gene>
<sequence>HYSEFDSFCGAFIQLYLAEGEVDVARTWFKMWEEINPDNPKLEALRRQVEM</sequence>
<dbReference type="AlphaFoldDB" id="X0ZSN3"/>
<comment type="caution">
    <text evidence="1">The sequence shown here is derived from an EMBL/GenBank/DDBJ whole genome shotgun (WGS) entry which is preliminary data.</text>
</comment>
<proteinExistence type="predicted"/>